<evidence type="ECO:0000259" key="7">
    <source>
        <dbReference type="PROSITE" id="PS51471"/>
    </source>
</evidence>
<evidence type="ECO:0000313" key="8">
    <source>
        <dbReference type="EMBL" id="KAK9096242.1"/>
    </source>
</evidence>
<organism evidence="8 9">
    <name type="scientific">Stephania japonica</name>
    <dbReference type="NCBI Taxonomy" id="461633"/>
    <lineage>
        <taxon>Eukaryota</taxon>
        <taxon>Viridiplantae</taxon>
        <taxon>Streptophyta</taxon>
        <taxon>Embryophyta</taxon>
        <taxon>Tracheophyta</taxon>
        <taxon>Spermatophyta</taxon>
        <taxon>Magnoliopsida</taxon>
        <taxon>Ranunculales</taxon>
        <taxon>Menispermaceae</taxon>
        <taxon>Menispermoideae</taxon>
        <taxon>Cissampelideae</taxon>
        <taxon>Stephania</taxon>
    </lineage>
</organism>
<evidence type="ECO:0000256" key="1">
    <source>
        <dbReference type="ARBA" id="ARBA00001962"/>
    </source>
</evidence>
<evidence type="ECO:0000256" key="2">
    <source>
        <dbReference type="ARBA" id="ARBA00008056"/>
    </source>
</evidence>
<dbReference type="GO" id="GO:0016706">
    <property type="term" value="F:2-oxoglutarate-dependent dioxygenase activity"/>
    <property type="evidence" value="ECO:0007669"/>
    <property type="project" value="UniProtKB-ARBA"/>
</dbReference>
<dbReference type="Pfam" id="PF03171">
    <property type="entry name" value="2OG-FeII_Oxy"/>
    <property type="match status" value="1"/>
</dbReference>
<dbReference type="FunFam" id="2.60.120.330:FF:000001">
    <property type="entry name" value="Protein SRG1"/>
    <property type="match status" value="1"/>
</dbReference>
<dbReference type="SUPFAM" id="SSF51197">
    <property type="entry name" value="Clavaminate synthase-like"/>
    <property type="match status" value="1"/>
</dbReference>
<evidence type="ECO:0000256" key="4">
    <source>
        <dbReference type="ARBA" id="ARBA00023002"/>
    </source>
</evidence>
<reference evidence="8 9" key="1">
    <citation type="submission" date="2024-01" db="EMBL/GenBank/DDBJ databases">
        <title>Genome assemblies of Stephania.</title>
        <authorList>
            <person name="Yang L."/>
        </authorList>
    </citation>
    <scope>NUCLEOTIDE SEQUENCE [LARGE SCALE GENOMIC DNA]</scope>
    <source>
        <strain evidence="8">QJT</strain>
        <tissue evidence="8">Leaf</tissue>
    </source>
</reference>
<sequence>MEIESIINSVPLALESVQVLASKNLGTIPSRYIRHDLVQKVDHEILVKEIPVINLSKLIDSDAGFSQEEMDKLHLACQEWGFFQLVNHGVAEEVMKKMIEDVSSFFNLPFEHKKQCSQDAEGYGQALVFSEEQKLDWGDMLFLRTQPVALRNYQVWPAQHLIPTFRETVSMYSLEMEKVRTILLGLMAKSLGVDEGNFINMFRDGSQQSMRMNYYPPCPEASKVLGISPHSDATGLTILLQLNQVDGLQIRHDGTWLPVKLLPGALLVNIGDIIEVIPILSNGIYKSIEHRVIVSKEKERISVAAFHETHESVEIGPLPELIINGETAKYRSVKNYDEFEKIFLSRKLDGKSLLEFLRLNN</sequence>
<evidence type="ECO:0000256" key="5">
    <source>
        <dbReference type="ARBA" id="ARBA00023004"/>
    </source>
</evidence>
<dbReference type="InterPro" id="IPR026992">
    <property type="entry name" value="DIOX_N"/>
</dbReference>
<protein>
    <recommendedName>
        <fullName evidence="7">Fe2OG dioxygenase domain-containing protein</fullName>
    </recommendedName>
</protein>
<keyword evidence="4 6" id="KW-0560">Oxidoreductase</keyword>
<dbReference type="Proteomes" id="UP001417504">
    <property type="component" value="Unassembled WGS sequence"/>
</dbReference>
<comment type="similarity">
    <text evidence="2 6">Belongs to the iron/ascorbate-dependent oxidoreductase family.</text>
</comment>
<comment type="caution">
    <text evidence="8">The sequence shown here is derived from an EMBL/GenBank/DDBJ whole genome shotgun (WGS) entry which is preliminary data.</text>
</comment>
<dbReference type="GO" id="GO:0046872">
    <property type="term" value="F:metal ion binding"/>
    <property type="evidence" value="ECO:0007669"/>
    <property type="project" value="UniProtKB-KW"/>
</dbReference>
<dbReference type="GO" id="GO:0097295">
    <property type="term" value="P:morphine biosynthetic process"/>
    <property type="evidence" value="ECO:0007669"/>
    <property type="project" value="UniProtKB-ARBA"/>
</dbReference>
<dbReference type="EMBL" id="JBBNAE010000009">
    <property type="protein sequence ID" value="KAK9096242.1"/>
    <property type="molecule type" value="Genomic_DNA"/>
</dbReference>
<keyword evidence="3 6" id="KW-0479">Metal-binding</keyword>
<dbReference type="AlphaFoldDB" id="A0AAP0ESU1"/>
<dbReference type="Gene3D" id="2.60.120.330">
    <property type="entry name" value="B-lactam Antibiotic, Isopenicillin N Synthase, Chain"/>
    <property type="match status" value="1"/>
</dbReference>
<feature type="domain" description="Fe2OG dioxygenase" evidence="7">
    <location>
        <begin position="206"/>
        <end position="309"/>
    </location>
</feature>
<dbReference type="Pfam" id="PF14226">
    <property type="entry name" value="DIOX_N"/>
    <property type="match status" value="1"/>
</dbReference>
<dbReference type="InterPro" id="IPR044861">
    <property type="entry name" value="IPNS-like_FE2OG_OXY"/>
</dbReference>
<evidence type="ECO:0000256" key="6">
    <source>
        <dbReference type="RuleBase" id="RU003682"/>
    </source>
</evidence>
<keyword evidence="5 6" id="KW-0408">Iron</keyword>
<dbReference type="InterPro" id="IPR005123">
    <property type="entry name" value="Oxoglu/Fe-dep_dioxygenase_dom"/>
</dbReference>
<evidence type="ECO:0000313" key="9">
    <source>
        <dbReference type="Proteomes" id="UP001417504"/>
    </source>
</evidence>
<dbReference type="PROSITE" id="PS51471">
    <property type="entry name" value="FE2OG_OXY"/>
    <property type="match status" value="1"/>
</dbReference>
<dbReference type="InterPro" id="IPR027443">
    <property type="entry name" value="IPNS-like_sf"/>
</dbReference>
<dbReference type="InterPro" id="IPR050295">
    <property type="entry name" value="Plant_2OG-oxidoreductases"/>
</dbReference>
<gene>
    <name evidence="8" type="ORF">Sjap_021739</name>
</gene>
<proteinExistence type="inferred from homology"/>
<evidence type="ECO:0000256" key="3">
    <source>
        <dbReference type="ARBA" id="ARBA00022723"/>
    </source>
</evidence>
<keyword evidence="9" id="KW-1185">Reference proteome</keyword>
<accession>A0AAP0ESU1</accession>
<dbReference type="PANTHER" id="PTHR47991">
    <property type="entry name" value="OXOGLUTARATE/IRON-DEPENDENT DIOXYGENASE"/>
    <property type="match status" value="1"/>
</dbReference>
<comment type="cofactor">
    <cofactor evidence="1">
        <name>Fe cation</name>
        <dbReference type="ChEBI" id="CHEBI:24875"/>
    </cofactor>
</comment>
<name>A0AAP0ESU1_9MAGN</name>